<dbReference type="Gene3D" id="1.25.40.10">
    <property type="entry name" value="Tetratricopeptide repeat domain"/>
    <property type="match status" value="2"/>
</dbReference>
<sequence length="431" mass="45824">MTSFAGRTVAILTVALTLLTVGAVFGLREPADPMSESTPVRIDRLAQTINLAQQRLRALPGDHRTWAELGLAYVERARVTADPALYPRAEAALRRSLKVRDNSDALTGLGALANARHDFAGARNFAQRALRTNPYDANAYGVLADAETQLGHGTAATTAIQHMLDLRPGLAAYARGSYDLEQRGRLPEAEYLMRRALDAAVDPADIAFCRGQLGDLAWFRGDLGTAAAEYDAGLVADPSFAPLLRGRARVAASTGRTAQAVADTATVAARTPTPETLMAYAEMLHLADRPADAARQLTLADAAHRIFVANGGRDDLTTAQLALARGDVTTAVTAAQAEWRRRPFAEVADVLAQSLHAAGRDDESRTYAQTAVTLNPGNAAFAFHLAQAQLSLGDHAAARTSLTRVRALNPYFSPVAGPVAARVLSDLEAQS</sequence>
<dbReference type="EMBL" id="JAHKKG010000011">
    <property type="protein sequence ID" value="MBU2668273.1"/>
    <property type="molecule type" value="Genomic_DNA"/>
</dbReference>
<evidence type="ECO:0000256" key="1">
    <source>
        <dbReference type="PROSITE-ProRule" id="PRU00339"/>
    </source>
</evidence>
<dbReference type="SUPFAM" id="SSF48452">
    <property type="entry name" value="TPR-like"/>
    <property type="match status" value="2"/>
</dbReference>
<evidence type="ECO:0000313" key="3">
    <source>
        <dbReference type="Proteomes" id="UP001519654"/>
    </source>
</evidence>
<protein>
    <submittedName>
        <fullName evidence="2">Tetratricopeptide repeat protein</fullName>
    </submittedName>
</protein>
<evidence type="ECO:0000313" key="2">
    <source>
        <dbReference type="EMBL" id="MBU2668273.1"/>
    </source>
</evidence>
<name>A0ABS5YY09_9ACTN</name>
<accession>A0ABS5YY09</accession>
<keyword evidence="3" id="KW-1185">Reference proteome</keyword>
<dbReference type="InterPro" id="IPR019734">
    <property type="entry name" value="TPR_rpt"/>
</dbReference>
<keyword evidence="1" id="KW-0802">TPR repeat</keyword>
<dbReference type="Proteomes" id="UP001519654">
    <property type="component" value="Unassembled WGS sequence"/>
</dbReference>
<dbReference type="RefSeq" id="WP_215792539.1">
    <property type="nucleotide sequence ID" value="NZ_JAHKKG010000011.1"/>
</dbReference>
<organism evidence="2 3">
    <name type="scientific">Paractinoplanes bogorensis</name>
    <dbReference type="NCBI Taxonomy" id="1610840"/>
    <lineage>
        <taxon>Bacteria</taxon>
        <taxon>Bacillati</taxon>
        <taxon>Actinomycetota</taxon>
        <taxon>Actinomycetes</taxon>
        <taxon>Micromonosporales</taxon>
        <taxon>Micromonosporaceae</taxon>
        <taxon>Paractinoplanes</taxon>
    </lineage>
</organism>
<dbReference type="PROSITE" id="PS50005">
    <property type="entry name" value="TPR"/>
    <property type="match status" value="1"/>
</dbReference>
<dbReference type="SMART" id="SM00028">
    <property type="entry name" value="TPR"/>
    <property type="match status" value="6"/>
</dbReference>
<dbReference type="InterPro" id="IPR011990">
    <property type="entry name" value="TPR-like_helical_dom_sf"/>
</dbReference>
<dbReference type="Pfam" id="PF13432">
    <property type="entry name" value="TPR_16"/>
    <property type="match status" value="2"/>
</dbReference>
<comment type="caution">
    <text evidence="2">The sequence shown here is derived from an EMBL/GenBank/DDBJ whole genome shotgun (WGS) entry which is preliminary data.</text>
</comment>
<feature type="repeat" description="TPR" evidence="1">
    <location>
        <begin position="103"/>
        <end position="136"/>
    </location>
</feature>
<reference evidence="2 3" key="1">
    <citation type="submission" date="2021-06" db="EMBL/GenBank/DDBJ databases">
        <title>Actinoplanes lichenicola sp. nov., and Actinoplanes ovalisporus sp. nov., isolated from lichen in Thailand.</title>
        <authorList>
            <person name="Saeng-In P."/>
            <person name="Kanchanasin P."/>
            <person name="Yuki M."/>
            <person name="Kudo T."/>
            <person name="Ohkuma M."/>
            <person name="Phongsopitanun W."/>
            <person name="Tanasupawat S."/>
        </authorList>
    </citation>
    <scope>NUCLEOTIDE SEQUENCE [LARGE SCALE GENOMIC DNA]</scope>
    <source>
        <strain evidence="2 3">NBRC 110975</strain>
    </source>
</reference>
<gene>
    <name evidence="2" type="ORF">KOI35_32650</name>
</gene>
<proteinExistence type="predicted"/>